<evidence type="ECO:0000256" key="1">
    <source>
        <dbReference type="ARBA" id="ARBA00005417"/>
    </source>
</evidence>
<dbReference type="EMBL" id="BART01008623">
    <property type="protein sequence ID" value="GAG55850.1"/>
    <property type="molecule type" value="Genomic_DNA"/>
</dbReference>
<comment type="similarity">
    <text evidence="1">Belongs to the ABC transporter superfamily.</text>
</comment>
<reference evidence="5" key="1">
    <citation type="journal article" date="2014" name="Front. Microbiol.">
        <title>High frequency of phylogenetically diverse reductive dehalogenase-homologous genes in deep subseafloor sedimentary metagenomes.</title>
        <authorList>
            <person name="Kawai M."/>
            <person name="Futagami T."/>
            <person name="Toyoda A."/>
            <person name="Takaki Y."/>
            <person name="Nishi S."/>
            <person name="Hori S."/>
            <person name="Arai W."/>
            <person name="Tsubouchi T."/>
            <person name="Morono Y."/>
            <person name="Uchiyama I."/>
            <person name="Ito T."/>
            <person name="Fujiyama A."/>
            <person name="Inagaki F."/>
            <person name="Takami H."/>
        </authorList>
    </citation>
    <scope>NUCLEOTIDE SEQUENCE</scope>
    <source>
        <strain evidence="5">Expedition CK06-06</strain>
    </source>
</reference>
<gene>
    <name evidence="5" type="ORF">S01H4_19348</name>
</gene>
<dbReference type="PANTHER" id="PTHR42711">
    <property type="entry name" value="ABC TRANSPORTER ATP-BINDING PROTEIN"/>
    <property type="match status" value="1"/>
</dbReference>
<sequence>MATVLKIENLHKSFKLGFLLKKKEILRGISLSVEQGEVFGYLGPNGAGK</sequence>
<evidence type="ECO:0008006" key="6">
    <source>
        <dbReference type="Google" id="ProtNLM"/>
    </source>
</evidence>
<dbReference type="PANTHER" id="PTHR42711:SF5">
    <property type="entry name" value="ABC TRANSPORTER ATP-BINDING PROTEIN NATA"/>
    <property type="match status" value="1"/>
</dbReference>
<keyword evidence="2" id="KW-0813">Transport</keyword>
<evidence type="ECO:0000256" key="3">
    <source>
        <dbReference type="ARBA" id="ARBA00022741"/>
    </source>
</evidence>
<dbReference type="GO" id="GO:0005524">
    <property type="term" value="F:ATP binding"/>
    <property type="evidence" value="ECO:0007669"/>
    <property type="project" value="UniProtKB-KW"/>
</dbReference>
<evidence type="ECO:0000313" key="5">
    <source>
        <dbReference type="EMBL" id="GAG55850.1"/>
    </source>
</evidence>
<evidence type="ECO:0000256" key="2">
    <source>
        <dbReference type="ARBA" id="ARBA00022448"/>
    </source>
</evidence>
<protein>
    <recommendedName>
        <fullName evidence="6">ABC transporter domain-containing protein</fullName>
    </recommendedName>
</protein>
<dbReference type="InterPro" id="IPR050763">
    <property type="entry name" value="ABC_transporter_ATP-binding"/>
</dbReference>
<feature type="non-terminal residue" evidence="5">
    <location>
        <position position="49"/>
    </location>
</feature>
<dbReference type="Gene3D" id="3.40.50.300">
    <property type="entry name" value="P-loop containing nucleotide triphosphate hydrolases"/>
    <property type="match status" value="1"/>
</dbReference>
<comment type="caution">
    <text evidence="5">The sequence shown here is derived from an EMBL/GenBank/DDBJ whole genome shotgun (WGS) entry which is preliminary data.</text>
</comment>
<dbReference type="AlphaFoldDB" id="X0YIR9"/>
<keyword evidence="3" id="KW-0547">Nucleotide-binding</keyword>
<proteinExistence type="inferred from homology"/>
<keyword evidence="4" id="KW-0067">ATP-binding</keyword>
<evidence type="ECO:0000256" key="4">
    <source>
        <dbReference type="ARBA" id="ARBA00022840"/>
    </source>
</evidence>
<accession>X0YIR9</accession>
<dbReference type="SUPFAM" id="SSF52540">
    <property type="entry name" value="P-loop containing nucleoside triphosphate hydrolases"/>
    <property type="match status" value="1"/>
</dbReference>
<dbReference type="InterPro" id="IPR027417">
    <property type="entry name" value="P-loop_NTPase"/>
</dbReference>
<name>X0YIR9_9ZZZZ</name>
<organism evidence="5">
    <name type="scientific">marine sediment metagenome</name>
    <dbReference type="NCBI Taxonomy" id="412755"/>
    <lineage>
        <taxon>unclassified sequences</taxon>
        <taxon>metagenomes</taxon>
        <taxon>ecological metagenomes</taxon>
    </lineage>
</organism>